<dbReference type="GO" id="GO:0016887">
    <property type="term" value="F:ATP hydrolysis activity"/>
    <property type="evidence" value="ECO:0007669"/>
    <property type="project" value="InterPro"/>
</dbReference>
<dbReference type="CDD" id="cd18808">
    <property type="entry name" value="SF1_C_Upf1"/>
    <property type="match status" value="1"/>
</dbReference>
<feature type="domain" description="AAA+ ATPase" evidence="6">
    <location>
        <begin position="1283"/>
        <end position="1470"/>
    </location>
</feature>
<dbReference type="Gene3D" id="1.10.8.60">
    <property type="match status" value="2"/>
</dbReference>
<dbReference type="InterPro" id="IPR047187">
    <property type="entry name" value="SF1_C_Upf1"/>
</dbReference>
<dbReference type="Pfam" id="PF17866">
    <property type="entry name" value="AAA_lid_6"/>
    <property type="match status" value="2"/>
</dbReference>
<dbReference type="InterPro" id="IPR041627">
    <property type="entry name" value="AAA_lid_6"/>
</dbReference>
<evidence type="ECO:0000256" key="3">
    <source>
        <dbReference type="ARBA" id="ARBA00022840"/>
    </source>
</evidence>
<dbReference type="STRING" id="930992.A0A0D0ASR9"/>
<dbReference type="PANTHER" id="PTHR43392:SF2">
    <property type="entry name" value="AAA-TYPE ATPASE FAMILY PROTEIN _ ANKYRIN REPEAT FAMILY PROTEIN"/>
    <property type="match status" value="1"/>
</dbReference>
<dbReference type="FunFam" id="3.40.50.300:FF:000216">
    <property type="entry name" value="Type VII secretion ATPase EccA"/>
    <property type="match status" value="2"/>
</dbReference>
<comment type="similarity">
    <text evidence="1">Belongs to the CbxX/CfxQ family.</text>
</comment>
<dbReference type="GO" id="GO:0005524">
    <property type="term" value="F:ATP binding"/>
    <property type="evidence" value="ECO:0007669"/>
    <property type="project" value="UniProtKB-KW"/>
</dbReference>
<dbReference type="CDD" id="cd17936">
    <property type="entry name" value="EEXXEc_NFX1"/>
    <property type="match status" value="1"/>
</dbReference>
<feature type="compositionally biased region" description="Low complexity" evidence="5">
    <location>
        <begin position="1205"/>
        <end position="1223"/>
    </location>
</feature>
<dbReference type="Pfam" id="PF13087">
    <property type="entry name" value="AAA_12"/>
    <property type="match status" value="1"/>
</dbReference>
<reference evidence="7 8" key="1">
    <citation type="submission" date="2014-04" db="EMBL/GenBank/DDBJ databases">
        <authorList>
            <consortium name="DOE Joint Genome Institute"/>
            <person name="Kuo A."/>
            <person name="Ruytinx J."/>
            <person name="Rineau F."/>
            <person name="Colpaert J."/>
            <person name="Kohler A."/>
            <person name="Nagy L.G."/>
            <person name="Floudas D."/>
            <person name="Copeland A."/>
            <person name="Barry K.W."/>
            <person name="Cichocki N."/>
            <person name="Veneault-Fourrey C."/>
            <person name="LaButti K."/>
            <person name="Lindquist E.A."/>
            <person name="Lipzen A."/>
            <person name="Lundell T."/>
            <person name="Morin E."/>
            <person name="Murat C."/>
            <person name="Sun H."/>
            <person name="Tunlid A."/>
            <person name="Henrissat B."/>
            <person name="Grigoriev I.V."/>
            <person name="Hibbett D.S."/>
            <person name="Martin F."/>
            <person name="Nordberg H.P."/>
            <person name="Cantor M.N."/>
            <person name="Hua S.X."/>
        </authorList>
    </citation>
    <scope>NUCLEOTIDE SEQUENCE [LARGE SCALE GENOMIC DNA]</scope>
    <source>
        <strain evidence="7 8">UH-Slu-Lm8-n1</strain>
    </source>
</reference>
<dbReference type="EMBL" id="KN835460">
    <property type="protein sequence ID" value="KIK37327.1"/>
    <property type="molecule type" value="Genomic_DNA"/>
</dbReference>
<gene>
    <name evidence="7" type="ORF">CY34DRAFT_15792</name>
</gene>
<dbReference type="InterPro" id="IPR027417">
    <property type="entry name" value="P-loop_NTPase"/>
</dbReference>
<dbReference type="InterPro" id="IPR003593">
    <property type="entry name" value="AAA+_ATPase"/>
</dbReference>
<dbReference type="Gene3D" id="3.40.50.300">
    <property type="entry name" value="P-loop containing nucleotide triphosphate hydrolases"/>
    <property type="match status" value="6"/>
</dbReference>
<evidence type="ECO:0000259" key="6">
    <source>
        <dbReference type="SMART" id="SM00382"/>
    </source>
</evidence>
<protein>
    <recommendedName>
        <fullName evidence="6">AAA+ ATPase domain-containing protein</fullName>
    </recommendedName>
</protein>
<keyword evidence="8" id="KW-1185">Reference proteome</keyword>
<sequence length="2277" mass="252451">MSDRRVALLNKRFYDVLKGKVSVDPRSCRLFLDSICSQPDVVVCVSKIVGEPKGPSYVQEAMRLDLSAEFMNGIGADVLLYLLQATSISSNVLDHLFVQIVEPNFFWSAFSHAFACGELVEKAQRAFASLLLRLLNLSNHDTTPYLELAGRPNVLPKLTSSEILEVRLIGEKIKHILSMYGSSAPPSAANGPGGRHDNDFVNFRDIAVLPTADEIRSKQPPFLRHSSELEDESGESTRTADYLDNTFRLLREDMIAEMREELQALEGKNVKRHRANLIDGVILKGIYHGTDDRKMLWGITLECVDDLPSLKRIPPKERKVYLTDDHAGSKILRHQSLVCIVVDNEVVGFGTVNRVEDLLIRSPPVIVIQLDGRASTSRTILRLRNAKDAKLLQIDTALFAFEPVLKALQKTQHIPVSDELLFWKRGFTLKNPPQMADGVITAIAANHSGNLQQLLQTPDPINLDRSQALSILSGLTQRVSLIQGPPGTGKSFVGALLAKALHDFTNQTILVVCYTNHALDQFLEDLRKIGIPDNNMVRLGGRAKPQLAHLNLFNPSQRTSQPPRTKADWTMIDEFKNRLKYLCSRLDNSFTEFVANRIRHEDILTHIEFEDDNYFEAFRVPKSEDDMAIVGRRGREIDPTYLIALWERGRDAGIFKNAAHLRTEESTRIWTTPWPARQKMLAKWTQDLQKQMVDDIGTVGREYNSCQIDLARKFGESLVATLKAKRIIACTTTGAAKFTEDLSTAAPDVVLVEEAGEILESHILTALGANTNQLILVGDHKQLRPKVNSYALQVESDQGYDLNRSLFERLVLKGFPHATLTEQHRMRPEISALVRDLTYPELTDAPSTRGRADIRGIQDNIIFVNHAHPEDNEGRVSDRSDLGSVTSKQNSYEAGMVLKIVRYLAQQGYGTDNIVVLTPYLGQLSKLREALKADNDPVLNDLDSYDLVRAGLLSPDAANTSKRKIRLATIDNYQGEESDIVVASLTRSNPDGAIGFMKSPERLNVLLSRARDGLILIGNMDTFESKSPLWSHLFNLLKQATHIYDGFPVKCERHPARKAILRDANDFDDRCPDGGCAEPCGAMLNCTLHPCPSKCHQLFDHSKGPRATCTPCEKDAERIQKQLLHDAELQQRRDAKQAAHDTQMAEMDARLKAEVEIIADVNTDKQREAMLKQKEREIQEAKVRAQKAAGSSKDGNANPSKPTASPSQQSSDPSSAPSQPPGSHKSSAARDDWESQKKLLGEQNDAIDSIMAMTGLEGVKSQVLQTKEKLDLMKRQGVPANKERLNLALLGNPGTGKTTVARLYAQFLESIQVLPGNAFKETTGASLAHDGVGGAKKLIEEVMKVGGGAIFIDEAYQLVSAQGGSGTDVLDFLLAEMENRVGSLVFILAGYSRQMEKFFNHNQGLPSRVPHRFTFEDYTDEELLDMLADLVEKQFRGQMKVKDGIRGLYGRIAVRRLGRGRGREGFGNARALQNMFAQIRQRQAARVGKERKNGSSPDDFLLVKEDLIGPNPDSVLPNCPSWIKLQKLTGLESVKQSVSNLFNLIRANYHRELAEKQPLDMALNRVFLGSPGTGKTTVAKLYGQALADLGLLSNGEVVVKNPSDFVGQHLGHSEQNTKAILESTVGKVLVIDEAYMLHSKNGGTPDPYKTGVIDTMVAEIQNDVNPGFARRFAIEDAFMFEDFTEPQLEEIFERKLKDQDLGATEKAKQVALGLLSRRKNRPNFGNGGEVENMLTFAKDRYLKRQASQPSHLSLDIVFEPEDFDPNWDRDQHAAANLAQLFEDMVGCEAVIQKLGDYQNMAQGMKASGLDMRKQIPTSFVFKGPPGTGKTTIARKFGQVYYDMGFLASTELVECSASDLVGEYVGQTGPKTKKLFEKAIGKVLFVDEAYRLSQGHFGQEAIDEVVGLMTNEKFMGKMVIILAGYEKEMNQLLGANPGLSSRFSEDFILPNMSATRCLELLDKDLRGSKVVIQGLSDSSSSLYEEMLSIIADMASLETWGNARDVKSIAKKLARPAFISAGKAPGSSLVVSPEDALSIMRRQLSEQRERLNLPDKIVSSAHSVPQMATSRNIPPPPPSTSQTVSTTAPPKPPASKPSRKQTQQQPKPPSRASSPNTTVSSQTHDQVQRDPGVDDACWKRLQADKAAAEAAEKDAAEELRQRNIAQQNALNELRAAEAAARKLAQKKVANDNAANEELMRQREAARIRELEAKAAREKALAALKKAQEEEVRRRREEAQVQQKLRQMGVCVAGFRWIRQSDGYRCAGGSHFVSNAQLNI</sequence>
<dbReference type="InterPro" id="IPR041677">
    <property type="entry name" value="DNA2/NAM7_AAA_11"/>
</dbReference>
<feature type="compositionally biased region" description="Polar residues" evidence="5">
    <location>
        <begin position="1193"/>
        <end position="1204"/>
    </location>
</feature>
<dbReference type="InterPro" id="IPR050773">
    <property type="entry name" value="CbxX/CfxQ_RuBisCO_ESX"/>
</dbReference>
<proteinExistence type="inferred from homology"/>
<dbReference type="HOGENOM" id="CLU_001133_0_0_1"/>
<dbReference type="SUPFAM" id="SSF52540">
    <property type="entry name" value="P-loop containing nucleoside triphosphate hydrolases"/>
    <property type="match status" value="4"/>
</dbReference>
<feature type="region of interest" description="Disordered" evidence="5">
    <location>
        <begin position="1178"/>
        <end position="1233"/>
    </location>
</feature>
<feature type="coiled-coil region" evidence="4">
    <location>
        <begin position="2139"/>
        <end position="2244"/>
    </location>
</feature>
<dbReference type="GO" id="GO:0004386">
    <property type="term" value="F:helicase activity"/>
    <property type="evidence" value="ECO:0007669"/>
    <property type="project" value="InterPro"/>
</dbReference>
<evidence type="ECO:0000256" key="1">
    <source>
        <dbReference type="ARBA" id="ARBA00010378"/>
    </source>
</evidence>
<accession>A0A0D0ASR9</accession>
<dbReference type="PRINTS" id="PR00819">
    <property type="entry name" value="CBXCFQXSUPER"/>
</dbReference>
<keyword evidence="3" id="KW-0067">ATP-binding</keyword>
<dbReference type="PANTHER" id="PTHR43392">
    <property type="entry name" value="AAA-TYPE ATPASE FAMILY PROTEIN / ANKYRIN REPEAT FAMILY PROTEIN"/>
    <property type="match status" value="1"/>
</dbReference>
<dbReference type="FunFam" id="3.40.50.300:FF:001660">
    <property type="entry name" value="NF-X1 finger and helicase protein, putative"/>
    <property type="match status" value="1"/>
</dbReference>
<name>A0A0D0ASR9_9AGAM</name>
<dbReference type="InterPro" id="IPR000641">
    <property type="entry name" value="CbxX/CfxQ"/>
</dbReference>
<dbReference type="Proteomes" id="UP000054485">
    <property type="component" value="Unassembled WGS sequence"/>
</dbReference>
<organism evidence="7 8">
    <name type="scientific">Suillus luteus UH-Slu-Lm8-n1</name>
    <dbReference type="NCBI Taxonomy" id="930992"/>
    <lineage>
        <taxon>Eukaryota</taxon>
        <taxon>Fungi</taxon>
        <taxon>Dikarya</taxon>
        <taxon>Basidiomycota</taxon>
        <taxon>Agaricomycotina</taxon>
        <taxon>Agaricomycetes</taxon>
        <taxon>Agaricomycetidae</taxon>
        <taxon>Boletales</taxon>
        <taxon>Suillineae</taxon>
        <taxon>Suillaceae</taxon>
        <taxon>Suillus</taxon>
    </lineage>
</organism>
<feature type="region of interest" description="Disordered" evidence="5">
    <location>
        <begin position="2060"/>
        <end position="2129"/>
    </location>
</feature>
<evidence type="ECO:0000313" key="7">
    <source>
        <dbReference type="EMBL" id="KIK37327.1"/>
    </source>
</evidence>
<dbReference type="Pfam" id="PF00004">
    <property type="entry name" value="AAA"/>
    <property type="match status" value="3"/>
</dbReference>
<keyword evidence="4" id="KW-0175">Coiled coil</keyword>
<evidence type="ECO:0000256" key="2">
    <source>
        <dbReference type="ARBA" id="ARBA00022741"/>
    </source>
</evidence>
<dbReference type="SMART" id="SM00382">
    <property type="entry name" value="AAA"/>
    <property type="match status" value="4"/>
</dbReference>
<dbReference type="InterPro" id="IPR003959">
    <property type="entry name" value="ATPase_AAA_core"/>
</dbReference>
<feature type="domain" description="AAA+ ATPase" evidence="6">
    <location>
        <begin position="1815"/>
        <end position="1952"/>
    </location>
</feature>
<feature type="domain" description="AAA+ ATPase" evidence="6">
    <location>
        <begin position="1562"/>
        <end position="1678"/>
    </location>
</feature>
<dbReference type="InParanoid" id="A0A0D0ASR9"/>
<evidence type="ECO:0000256" key="4">
    <source>
        <dbReference type="SAM" id="Coils"/>
    </source>
</evidence>
<dbReference type="CDD" id="cd06008">
    <property type="entry name" value="NF-X1-zinc-finger"/>
    <property type="match status" value="1"/>
</dbReference>
<dbReference type="CDD" id="cd00009">
    <property type="entry name" value="AAA"/>
    <property type="match status" value="3"/>
</dbReference>
<dbReference type="Pfam" id="PF13086">
    <property type="entry name" value="AAA_11"/>
    <property type="match status" value="1"/>
</dbReference>
<feature type="compositionally biased region" description="Polar residues" evidence="5">
    <location>
        <begin position="2098"/>
        <end position="2123"/>
    </location>
</feature>
<keyword evidence="2" id="KW-0547">Nucleotide-binding</keyword>
<dbReference type="InterPro" id="IPR041679">
    <property type="entry name" value="DNA2/NAM7-like_C"/>
</dbReference>
<dbReference type="FunFam" id="1.10.8.60:FF:000160">
    <property type="entry name" value="WGS project CABT00000000 data, contig 2.55"/>
    <property type="match status" value="1"/>
</dbReference>
<dbReference type="OrthoDB" id="2423195at2759"/>
<reference evidence="8" key="2">
    <citation type="submission" date="2015-01" db="EMBL/GenBank/DDBJ databases">
        <title>Evolutionary Origins and Diversification of the Mycorrhizal Mutualists.</title>
        <authorList>
            <consortium name="DOE Joint Genome Institute"/>
            <consortium name="Mycorrhizal Genomics Consortium"/>
            <person name="Kohler A."/>
            <person name="Kuo A."/>
            <person name="Nagy L.G."/>
            <person name="Floudas D."/>
            <person name="Copeland A."/>
            <person name="Barry K.W."/>
            <person name="Cichocki N."/>
            <person name="Veneault-Fourrey C."/>
            <person name="LaButti K."/>
            <person name="Lindquist E.A."/>
            <person name="Lipzen A."/>
            <person name="Lundell T."/>
            <person name="Morin E."/>
            <person name="Murat C."/>
            <person name="Riley R."/>
            <person name="Ohm R."/>
            <person name="Sun H."/>
            <person name="Tunlid A."/>
            <person name="Henrissat B."/>
            <person name="Grigoriev I.V."/>
            <person name="Hibbett D.S."/>
            <person name="Martin F."/>
        </authorList>
    </citation>
    <scope>NUCLEOTIDE SEQUENCE [LARGE SCALE GENOMIC DNA]</scope>
    <source>
        <strain evidence="8">UH-Slu-Lm8-n1</strain>
    </source>
</reference>
<feature type="domain" description="AAA+ ATPase" evidence="6">
    <location>
        <begin position="476"/>
        <end position="886"/>
    </location>
</feature>
<evidence type="ECO:0000256" key="5">
    <source>
        <dbReference type="SAM" id="MobiDB-lite"/>
    </source>
</evidence>
<evidence type="ECO:0000313" key="8">
    <source>
        <dbReference type="Proteomes" id="UP000054485"/>
    </source>
</evidence>